<dbReference type="InterPro" id="IPR052171">
    <property type="entry name" value="NHEJ_LigD"/>
</dbReference>
<dbReference type="SUPFAM" id="SSF56091">
    <property type="entry name" value="DNA ligase/mRNA capping enzyme, catalytic domain"/>
    <property type="match status" value="1"/>
</dbReference>
<evidence type="ECO:0000256" key="20">
    <source>
        <dbReference type="ARBA" id="ARBA00034003"/>
    </source>
</evidence>
<keyword evidence="5" id="KW-0548">Nucleotidyltransferase</keyword>
<evidence type="ECO:0000256" key="6">
    <source>
        <dbReference type="ARBA" id="ARBA00022722"/>
    </source>
</evidence>
<dbReference type="Proteomes" id="UP000009224">
    <property type="component" value="Chromosome"/>
</dbReference>
<keyword evidence="10" id="KW-0378">Hydrolase</keyword>
<dbReference type="RefSeq" id="WP_013827823.1">
    <property type="nucleotide sequence ID" value="NC_015576.1"/>
</dbReference>
<keyword evidence="26" id="KW-1185">Reference proteome</keyword>
<organism evidence="25 26">
    <name type="scientific">Mycolicibacter sinensis (strain JDM601)</name>
    <name type="common">Mycobacterium sinense</name>
    <dbReference type="NCBI Taxonomy" id="875328"/>
    <lineage>
        <taxon>Bacteria</taxon>
        <taxon>Bacillati</taxon>
        <taxon>Actinomycetota</taxon>
        <taxon>Actinomycetes</taxon>
        <taxon>Mycobacteriales</taxon>
        <taxon>Mycobacteriaceae</taxon>
        <taxon>Mycolicibacter</taxon>
    </lineage>
</organism>
<name>F5YT53_MYCSD</name>
<dbReference type="PANTHER" id="PTHR42705">
    <property type="entry name" value="BIFUNCTIONAL NON-HOMOLOGOUS END JOINING PROTEIN LIGD"/>
    <property type="match status" value="1"/>
</dbReference>
<dbReference type="Gene3D" id="2.40.50.140">
    <property type="entry name" value="Nucleic acid-binding proteins"/>
    <property type="match status" value="1"/>
</dbReference>
<dbReference type="InterPro" id="IPR012310">
    <property type="entry name" value="DNA_ligase_ATP-dep_cent"/>
</dbReference>
<dbReference type="InterPro" id="IPR014146">
    <property type="entry name" value="LigD_ligase_dom"/>
</dbReference>
<dbReference type="CDD" id="cd04863">
    <property type="entry name" value="MtLigD_Pol_like"/>
    <property type="match status" value="1"/>
</dbReference>
<comment type="catalytic activity">
    <reaction evidence="20">
        <text>ATP + (deoxyribonucleotide)n-3'-hydroxyl + 5'-phospho-(deoxyribonucleotide)m = (deoxyribonucleotide)n+m + AMP + diphosphate.</text>
        <dbReference type="EC" id="6.5.1.1"/>
    </reaction>
</comment>
<dbReference type="Gene3D" id="3.90.920.10">
    <property type="entry name" value="DNA primase, PRIM domain"/>
    <property type="match status" value="1"/>
</dbReference>
<gene>
    <name evidence="25" type="ordered locus">JDM601_0881</name>
</gene>
<keyword evidence="14" id="KW-0238">DNA-binding</keyword>
<dbReference type="HOGENOM" id="CLU_008325_2_1_11"/>
<keyword evidence="15" id="KW-0233">DNA recombination</keyword>
<dbReference type="OrthoDB" id="9802472at2"/>
<keyword evidence="9" id="KW-0227">DNA damage</keyword>
<keyword evidence="3 25" id="KW-0436">Ligase</keyword>
<evidence type="ECO:0000259" key="24">
    <source>
        <dbReference type="PROSITE" id="PS50160"/>
    </source>
</evidence>
<evidence type="ECO:0000256" key="5">
    <source>
        <dbReference type="ARBA" id="ARBA00022695"/>
    </source>
</evidence>
<dbReference type="STRING" id="875328.JDM601_0881"/>
<sequence length="758" mass="83365">MAAQPFQTRVKLTNADKVLYPATGTTKAQVYHYYTRIAEVMLPHIAGRPVTRKRWPNGVAQDSFFEKQLASSAPAWLPRAEVQHRSGITAYPIIDDLDGLAWIAQQAALEVHVPQWRFEAEWTGGGRVLKPGPASRLVFDLDPGEGVSMSQLAQVARAIRDLMAELDLDTFPVTSGSKGIHVYAALDRPVASAGAVAVAKRVAQQLESAMPKLVTATMAKKLRAGKVFVDWSQNNASKTTIAPYSLRGRDHPTVAAPRSWAELDDPDLRQLRFDEVLERVEHDGDLLAGLDGPLEGQDRLAVYRAKRDAGRTPEPVPAAAPAAGEGNSFVIQEHHARRLHYDFRLERDGVLVSWAVPKNLPTTTSVNHLAVRTEDHPLEYGGFEGTIPKGEYGAGTVRIWDSGSYVTEKWQDTSEKGEVIVVLRGDRISGRYALIRTGGDQWLAHRMKDQQTFAFTDLAPMLATHGSVSGLDPKVWAFEGKWDGYRLLVEADRGRVRLRARSGRDVTGEYPQLQTLAAELTEHHVVLDGEVVALDAAGVPSFAAMQNSARSTRVKFWAFDLLYLDGRPLLRAAYRDRRRLLATLAQGTGLVVKDLLAAGGAEALEQSRRLGWEGVIAKKWDSPYQPGRRSPAWVKDKHWRTQEVVIGGWRAGEGARGGGIGSLLMGIPEGDGLRFVGRVGTGFTERALAALKKELTPTDESPFDAPLPRADAKGVTFVRPTLVGEVRYSERTADGRLRQPSWRGLRPDKTPDDVVSED</sequence>
<keyword evidence="4" id="KW-0808">Transferase</keyword>
<dbReference type="EMBL" id="CP002329">
    <property type="protein sequence ID" value="AEF34881.1"/>
    <property type="molecule type" value="Genomic_DNA"/>
</dbReference>
<dbReference type="GO" id="GO:0046872">
    <property type="term" value="F:metal ion binding"/>
    <property type="evidence" value="ECO:0007669"/>
    <property type="project" value="UniProtKB-KW"/>
</dbReference>
<dbReference type="Gene3D" id="3.30.1490.70">
    <property type="match status" value="1"/>
</dbReference>
<dbReference type="GO" id="GO:0003677">
    <property type="term" value="F:DNA binding"/>
    <property type="evidence" value="ECO:0007669"/>
    <property type="project" value="UniProtKB-KW"/>
</dbReference>
<dbReference type="Pfam" id="PF21686">
    <property type="entry name" value="LigD_Prim-Pol"/>
    <property type="match status" value="1"/>
</dbReference>
<keyword evidence="12" id="KW-0067">ATP-binding</keyword>
<evidence type="ECO:0000256" key="11">
    <source>
        <dbReference type="ARBA" id="ARBA00022839"/>
    </source>
</evidence>
<comment type="cofactor">
    <cofactor evidence="1">
        <name>Mn(2+)</name>
        <dbReference type="ChEBI" id="CHEBI:29035"/>
    </cofactor>
</comment>
<accession>F5YT53</accession>
<dbReference type="PROSITE" id="PS50160">
    <property type="entry name" value="DNA_LIGASE_A3"/>
    <property type="match status" value="1"/>
</dbReference>
<evidence type="ECO:0000256" key="14">
    <source>
        <dbReference type="ARBA" id="ARBA00023125"/>
    </source>
</evidence>
<dbReference type="eggNOG" id="COG1793">
    <property type="taxonomic scope" value="Bacteria"/>
</dbReference>
<dbReference type="Pfam" id="PF13298">
    <property type="entry name" value="LigD_N"/>
    <property type="match status" value="1"/>
</dbReference>
<evidence type="ECO:0000256" key="7">
    <source>
        <dbReference type="ARBA" id="ARBA00022723"/>
    </source>
</evidence>
<dbReference type="NCBIfam" id="TIGR02778">
    <property type="entry name" value="ligD_pol"/>
    <property type="match status" value="1"/>
</dbReference>
<dbReference type="InterPro" id="IPR012340">
    <property type="entry name" value="NA-bd_OB-fold"/>
</dbReference>
<evidence type="ECO:0000256" key="17">
    <source>
        <dbReference type="ARBA" id="ARBA00023211"/>
    </source>
</evidence>
<dbReference type="AlphaFoldDB" id="F5YT53"/>
<keyword evidence="18" id="KW-0511">Multifunctional enzyme</keyword>
<evidence type="ECO:0000313" key="26">
    <source>
        <dbReference type="Proteomes" id="UP000009224"/>
    </source>
</evidence>
<keyword evidence="17" id="KW-0464">Manganese</keyword>
<evidence type="ECO:0000256" key="10">
    <source>
        <dbReference type="ARBA" id="ARBA00022801"/>
    </source>
</evidence>
<evidence type="ECO:0000256" key="16">
    <source>
        <dbReference type="ARBA" id="ARBA00023204"/>
    </source>
</evidence>
<evidence type="ECO:0000256" key="4">
    <source>
        <dbReference type="ARBA" id="ARBA00022679"/>
    </source>
</evidence>
<dbReference type="InterPro" id="IPR012309">
    <property type="entry name" value="DNA_ligase_ATP-dep_C"/>
</dbReference>
<dbReference type="Gene3D" id="3.30.470.30">
    <property type="entry name" value="DNA ligase/mRNA capping enzyme"/>
    <property type="match status" value="1"/>
</dbReference>
<evidence type="ECO:0000256" key="2">
    <source>
        <dbReference type="ARBA" id="ARBA00012727"/>
    </source>
</evidence>
<protein>
    <recommendedName>
        <fullName evidence="2">DNA ligase (ATP)</fullName>
        <ecNumber evidence="2">6.5.1.1</ecNumber>
    </recommendedName>
    <alternativeName>
        <fullName evidence="19">NHEJ DNA polymerase</fullName>
    </alternativeName>
</protein>
<keyword evidence="8" id="KW-0547">Nucleotide-binding</keyword>
<dbReference type="EC" id="6.5.1.1" evidence="2"/>
<dbReference type="CDD" id="cd07906">
    <property type="entry name" value="Adenylation_DNA_ligase_LigD_LigC"/>
    <property type="match status" value="1"/>
</dbReference>
<evidence type="ECO:0000256" key="18">
    <source>
        <dbReference type="ARBA" id="ARBA00023268"/>
    </source>
</evidence>
<evidence type="ECO:0000313" key="25">
    <source>
        <dbReference type="EMBL" id="AEF34881.1"/>
    </source>
</evidence>
<evidence type="ECO:0000256" key="19">
    <source>
        <dbReference type="ARBA" id="ARBA00029943"/>
    </source>
</evidence>
<evidence type="ECO:0000256" key="21">
    <source>
        <dbReference type="ARBA" id="ARBA00049981"/>
    </source>
</evidence>
<dbReference type="GO" id="GO:0006310">
    <property type="term" value="P:DNA recombination"/>
    <property type="evidence" value="ECO:0007669"/>
    <property type="project" value="UniProtKB-KW"/>
</dbReference>
<dbReference type="SUPFAM" id="SSF50249">
    <property type="entry name" value="Nucleic acid-binding proteins"/>
    <property type="match status" value="1"/>
</dbReference>
<dbReference type="Pfam" id="PF01068">
    <property type="entry name" value="DNA_ligase_A_M"/>
    <property type="match status" value="1"/>
</dbReference>
<dbReference type="KEGG" id="mjd:JDM601_0881"/>
<evidence type="ECO:0000256" key="3">
    <source>
        <dbReference type="ARBA" id="ARBA00022598"/>
    </source>
</evidence>
<evidence type="ECO:0000256" key="1">
    <source>
        <dbReference type="ARBA" id="ARBA00001936"/>
    </source>
</evidence>
<dbReference type="GO" id="GO:0003910">
    <property type="term" value="F:DNA ligase (ATP) activity"/>
    <property type="evidence" value="ECO:0007669"/>
    <property type="project" value="UniProtKB-EC"/>
</dbReference>
<keyword evidence="6" id="KW-0540">Nuclease</keyword>
<reference evidence="25 26" key="1">
    <citation type="journal article" date="2011" name="J. Bacteriol.">
        <title>Complete genome sequence of a novel clinical isolate, the nontuberculous Mycobacterium strain JDM601.</title>
        <authorList>
            <person name="Zhang Z.Y."/>
            <person name="Sun Z.Q."/>
            <person name="Wang Z.L."/>
            <person name="Wen Z.L."/>
            <person name="Sun Q.W."/>
            <person name="Zhu Z.Q."/>
            <person name="Song Y.Z."/>
            <person name="Zhao J.W."/>
            <person name="Wang H.H."/>
            <person name="Zhang S.L."/>
            <person name="Guo X.K."/>
        </authorList>
    </citation>
    <scope>NUCLEOTIDE SEQUENCE [LARGE SCALE GENOMIC DNA]</scope>
    <source>
        <strain evidence="25 26">JDM601</strain>
    </source>
</reference>
<dbReference type="Pfam" id="PF04679">
    <property type="entry name" value="DNA_ligase_A_C"/>
    <property type="match status" value="1"/>
</dbReference>
<keyword evidence="11" id="KW-0269">Exonuclease</keyword>
<evidence type="ECO:0000256" key="12">
    <source>
        <dbReference type="ARBA" id="ARBA00022840"/>
    </source>
</evidence>
<keyword evidence="13" id="KW-0239">DNA-directed DNA polymerase</keyword>
<evidence type="ECO:0000256" key="23">
    <source>
        <dbReference type="SAM" id="MobiDB-lite"/>
    </source>
</evidence>
<evidence type="ECO:0000256" key="22">
    <source>
        <dbReference type="ARBA" id="ARBA00049990"/>
    </source>
</evidence>
<dbReference type="CDD" id="cd07971">
    <property type="entry name" value="OBF_DNA_ligase_LigD"/>
    <property type="match status" value="1"/>
</dbReference>
<dbReference type="NCBIfam" id="TIGR02777">
    <property type="entry name" value="LigD_PE_dom"/>
    <property type="match status" value="1"/>
</dbReference>
<dbReference type="GO" id="GO:0004527">
    <property type="term" value="F:exonuclease activity"/>
    <property type="evidence" value="ECO:0007669"/>
    <property type="project" value="UniProtKB-KW"/>
</dbReference>
<dbReference type="InterPro" id="IPR014145">
    <property type="entry name" value="LigD_pol_dom"/>
</dbReference>
<dbReference type="NCBIfam" id="TIGR02779">
    <property type="entry name" value="NHEJ_ligase_lig"/>
    <property type="match status" value="1"/>
</dbReference>
<proteinExistence type="inferred from homology"/>
<evidence type="ECO:0000256" key="8">
    <source>
        <dbReference type="ARBA" id="ARBA00022741"/>
    </source>
</evidence>
<dbReference type="InterPro" id="IPR014144">
    <property type="entry name" value="LigD_PE_domain"/>
</dbReference>
<feature type="domain" description="ATP-dependent DNA ligase family profile" evidence="24">
    <location>
        <begin position="547"/>
        <end position="669"/>
    </location>
</feature>
<keyword evidence="16" id="KW-0234">DNA repair</keyword>
<dbReference type="InterPro" id="IPR033649">
    <property type="entry name" value="MtLigD_Pol-like"/>
</dbReference>
<dbReference type="eggNOG" id="COG3285">
    <property type="taxonomic scope" value="Bacteria"/>
</dbReference>
<keyword evidence="7" id="KW-0479">Metal-binding</keyword>
<feature type="region of interest" description="Disordered" evidence="23">
    <location>
        <begin position="733"/>
        <end position="758"/>
    </location>
</feature>
<dbReference type="GO" id="GO:0006281">
    <property type="term" value="P:DNA repair"/>
    <property type="evidence" value="ECO:0007669"/>
    <property type="project" value="UniProtKB-KW"/>
</dbReference>
<dbReference type="PANTHER" id="PTHR42705:SF2">
    <property type="entry name" value="BIFUNCTIONAL NON-HOMOLOGOUS END JOINING PROTEIN LIGD"/>
    <property type="match status" value="1"/>
</dbReference>
<evidence type="ECO:0000256" key="13">
    <source>
        <dbReference type="ARBA" id="ARBA00022932"/>
    </source>
</evidence>
<dbReference type="GO" id="GO:0003887">
    <property type="term" value="F:DNA-directed DNA polymerase activity"/>
    <property type="evidence" value="ECO:0007669"/>
    <property type="project" value="UniProtKB-KW"/>
</dbReference>
<comment type="similarity">
    <text evidence="22">In the N-terminal section; belongs to the LigD polymerase family.</text>
</comment>
<comment type="similarity">
    <text evidence="21">In the C-terminal section; belongs to the ATP-dependent DNA ligase family.</text>
</comment>
<dbReference type="NCBIfam" id="NF007210">
    <property type="entry name" value="PRK09632.1"/>
    <property type="match status" value="1"/>
</dbReference>
<evidence type="ECO:0000256" key="15">
    <source>
        <dbReference type="ARBA" id="ARBA00023172"/>
    </source>
</evidence>
<dbReference type="GO" id="GO:0005524">
    <property type="term" value="F:ATP binding"/>
    <property type="evidence" value="ECO:0007669"/>
    <property type="project" value="UniProtKB-KW"/>
</dbReference>
<evidence type="ECO:0000256" key="9">
    <source>
        <dbReference type="ARBA" id="ARBA00022763"/>
    </source>
</evidence>